<reference evidence="1" key="1">
    <citation type="submission" date="2021-02" db="EMBL/GenBank/DDBJ databases">
        <authorList>
            <person name="Nowell W R."/>
        </authorList>
    </citation>
    <scope>NUCLEOTIDE SEQUENCE</scope>
</reference>
<protein>
    <submittedName>
        <fullName evidence="1">Uncharacterized protein</fullName>
    </submittedName>
</protein>
<accession>A0A8S3BNS9</accession>
<organism evidence="1 2">
    <name type="scientific">Rotaria magnacalcarata</name>
    <dbReference type="NCBI Taxonomy" id="392030"/>
    <lineage>
        <taxon>Eukaryota</taxon>
        <taxon>Metazoa</taxon>
        <taxon>Spiralia</taxon>
        <taxon>Gnathifera</taxon>
        <taxon>Rotifera</taxon>
        <taxon>Eurotatoria</taxon>
        <taxon>Bdelloidea</taxon>
        <taxon>Philodinida</taxon>
        <taxon>Philodinidae</taxon>
        <taxon>Rotaria</taxon>
    </lineage>
</organism>
<proteinExistence type="predicted"/>
<dbReference type="EMBL" id="CAJOBJ010158932">
    <property type="protein sequence ID" value="CAF4838045.1"/>
    <property type="molecule type" value="Genomic_DNA"/>
</dbReference>
<dbReference type="Proteomes" id="UP000681720">
    <property type="component" value="Unassembled WGS sequence"/>
</dbReference>
<gene>
    <name evidence="1" type="ORF">GIL414_LOCUS48782</name>
</gene>
<feature type="non-terminal residue" evidence="1">
    <location>
        <position position="1"/>
    </location>
</feature>
<evidence type="ECO:0000313" key="1">
    <source>
        <dbReference type="EMBL" id="CAF4838045.1"/>
    </source>
</evidence>
<evidence type="ECO:0000313" key="2">
    <source>
        <dbReference type="Proteomes" id="UP000681720"/>
    </source>
</evidence>
<comment type="caution">
    <text evidence="1">The sequence shown here is derived from an EMBL/GenBank/DDBJ whole genome shotgun (WGS) entry which is preliminary data.</text>
</comment>
<sequence>LKSPIAMKTGDDLPVDFEMSVANVPLPYPSSTLIVLPRELATTISD</sequence>
<name>A0A8S3BNS9_9BILA</name>
<dbReference type="AlphaFoldDB" id="A0A8S3BNS9"/>